<dbReference type="EMBL" id="FOYM01000038">
    <property type="protein sequence ID" value="SFR16072.1"/>
    <property type="molecule type" value="Genomic_DNA"/>
</dbReference>
<organism evidence="7 8">
    <name type="scientific">Desulfoscipio geothermicus DSM 3669</name>
    <dbReference type="NCBI Taxonomy" id="1121426"/>
    <lineage>
        <taxon>Bacteria</taxon>
        <taxon>Bacillati</taxon>
        <taxon>Bacillota</taxon>
        <taxon>Clostridia</taxon>
        <taxon>Eubacteriales</taxon>
        <taxon>Desulfallaceae</taxon>
        <taxon>Desulfoscipio</taxon>
    </lineage>
</organism>
<dbReference type="InterPro" id="IPR036291">
    <property type="entry name" value="NAD(P)-bd_dom_sf"/>
</dbReference>
<evidence type="ECO:0000259" key="6">
    <source>
        <dbReference type="Pfam" id="PF14833"/>
    </source>
</evidence>
<protein>
    <submittedName>
        <fullName evidence="7">3-hydroxyisobutyrate dehydrogenase</fullName>
    </submittedName>
</protein>
<proteinExistence type="inferred from homology"/>
<reference evidence="8" key="1">
    <citation type="submission" date="2016-10" db="EMBL/GenBank/DDBJ databases">
        <authorList>
            <person name="Varghese N."/>
            <person name="Submissions S."/>
        </authorList>
    </citation>
    <scope>NUCLEOTIDE SEQUENCE [LARGE SCALE GENOMIC DNA]</scope>
    <source>
        <strain evidence="8">DSM 3669</strain>
    </source>
</reference>
<dbReference type="InterPro" id="IPR008927">
    <property type="entry name" value="6-PGluconate_DH-like_C_sf"/>
</dbReference>
<dbReference type="InterPro" id="IPR029154">
    <property type="entry name" value="HIBADH-like_NADP-bd"/>
</dbReference>
<feature type="active site" evidence="4">
    <location>
        <position position="171"/>
    </location>
</feature>
<dbReference type="PANTHER" id="PTHR22981">
    <property type="entry name" value="3-HYDROXYISOBUTYRATE DEHYDROGENASE-RELATED"/>
    <property type="match status" value="1"/>
</dbReference>
<dbReference type="AlphaFoldDB" id="A0A1I6EEZ7"/>
<feature type="domain" description="3-hydroxyisobutyrate dehydrogenase-like NAD-binding" evidence="6">
    <location>
        <begin position="165"/>
        <end position="285"/>
    </location>
</feature>
<feature type="domain" description="6-phosphogluconate dehydrogenase NADP-binding" evidence="5">
    <location>
        <begin position="3"/>
        <end position="162"/>
    </location>
</feature>
<keyword evidence="3" id="KW-0520">NAD</keyword>
<evidence type="ECO:0000313" key="7">
    <source>
        <dbReference type="EMBL" id="SFR16072.1"/>
    </source>
</evidence>
<gene>
    <name evidence="7" type="ORF">SAMN05660706_13814</name>
</gene>
<dbReference type="STRING" id="39060.SAMN05660706_13814"/>
<dbReference type="InterPro" id="IPR015815">
    <property type="entry name" value="HIBADH-related"/>
</dbReference>
<sequence>MERIGVIGVGVMGSRMVRRLLANGAEVKIYDLDHNKMEPLVRMGAKLAVSPADVAASSTCIITCVAGAEAVEAVLTGNKGVIDSIQQGSVVVETTTSTPTVTRKVAASLEKKGACIIDAPFCGGVSAADKGKLLFLVGGKEDVLERCRPVLNVLGKDTIHVGDLGSGHVAKAVIMMMTGANLIAAAEIIGLGVKAGLDRNKILDVINVSSGESFITSSYFTNYSLLQTYDSDYTLENVLKEIRVCMQIAHEMGIPALVGTRVEEIYALAHNQGMGSGDVTKIVSFIEHLMGVSSLGRQPAR</sequence>
<dbReference type="SUPFAM" id="SSF51735">
    <property type="entry name" value="NAD(P)-binding Rossmann-fold domains"/>
    <property type="match status" value="1"/>
</dbReference>
<dbReference type="Proteomes" id="UP000199584">
    <property type="component" value="Unassembled WGS sequence"/>
</dbReference>
<comment type="similarity">
    <text evidence="1">Belongs to the HIBADH-related family.</text>
</comment>
<evidence type="ECO:0000313" key="8">
    <source>
        <dbReference type="Proteomes" id="UP000199584"/>
    </source>
</evidence>
<evidence type="ECO:0000256" key="3">
    <source>
        <dbReference type="ARBA" id="ARBA00023027"/>
    </source>
</evidence>
<keyword evidence="2" id="KW-0560">Oxidoreductase</keyword>
<evidence type="ECO:0000256" key="4">
    <source>
        <dbReference type="PIRSR" id="PIRSR000103-1"/>
    </source>
</evidence>
<dbReference type="Pfam" id="PF03446">
    <property type="entry name" value="NAD_binding_2"/>
    <property type="match status" value="1"/>
</dbReference>
<dbReference type="Pfam" id="PF14833">
    <property type="entry name" value="NAD_binding_11"/>
    <property type="match status" value="1"/>
</dbReference>
<evidence type="ECO:0000259" key="5">
    <source>
        <dbReference type="Pfam" id="PF03446"/>
    </source>
</evidence>
<evidence type="ECO:0000256" key="2">
    <source>
        <dbReference type="ARBA" id="ARBA00023002"/>
    </source>
</evidence>
<dbReference type="OrthoDB" id="9804542at2"/>
<dbReference type="PIRSF" id="PIRSF000103">
    <property type="entry name" value="HIBADH"/>
    <property type="match status" value="1"/>
</dbReference>
<dbReference type="SUPFAM" id="SSF48179">
    <property type="entry name" value="6-phosphogluconate dehydrogenase C-terminal domain-like"/>
    <property type="match status" value="1"/>
</dbReference>
<evidence type="ECO:0000256" key="1">
    <source>
        <dbReference type="ARBA" id="ARBA00009080"/>
    </source>
</evidence>
<dbReference type="Gene3D" id="1.10.1040.10">
    <property type="entry name" value="N-(1-d-carboxylethyl)-l-norvaline Dehydrogenase, domain 2"/>
    <property type="match status" value="1"/>
</dbReference>
<dbReference type="GO" id="GO:0050661">
    <property type="term" value="F:NADP binding"/>
    <property type="evidence" value="ECO:0007669"/>
    <property type="project" value="InterPro"/>
</dbReference>
<dbReference type="Gene3D" id="3.40.50.720">
    <property type="entry name" value="NAD(P)-binding Rossmann-like Domain"/>
    <property type="match status" value="1"/>
</dbReference>
<dbReference type="GO" id="GO:0051287">
    <property type="term" value="F:NAD binding"/>
    <property type="evidence" value="ECO:0007669"/>
    <property type="project" value="InterPro"/>
</dbReference>
<dbReference type="PANTHER" id="PTHR22981:SF7">
    <property type="entry name" value="3-HYDROXYISOBUTYRATE DEHYDROGENASE, MITOCHONDRIAL"/>
    <property type="match status" value="1"/>
</dbReference>
<keyword evidence="8" id="KW-1185">Reference proteome</keyword>
<accession>A0A1I6EEZ7</accession>
<dbReference type="InterPro" id="IPR013328">
    <property type="entry name" value="6PGD_dom2"/>
</dbReference>
<dbReference type="GO" id="GO:0016616">
    <property type="term" value="F:oxidoreductase activity, acting on the CH-OH group of donors, NAD or NADP as acceptor"/>
    <property type="evidence" value="ECO:0007669"/>
    <property type="project" value="TreeGrafter"/>
</dbReference>
<name>A0A1I6EEZ7_9FIRM</name>
<dbReference type="InterPro" id="IPR006115">
    <property type="entry name" value="6PGDH_NADP-bd"/>
</dbReference>